<evidence type="ECO:0000256" key="2">
    <source>
        <dbReference type="ARBA" id="ARBA00022692"/>
    </source>
</evidence>
<dbReference type="Proteomes" id="UP000816034">
    <property type="component" value="Unassembled WGS sequence"/>
</dbReference>
<dbReference type="InterPro" id="IPR046338">
    <property type="entry name" value="GAIN_dom_sf"/>
</dbReference>
<evidence type="ECO:0000313" key="11">
    <source>
        <dbReference type="Proteomes" id="UP000816034"/>
    </source>
</evidence>
<feature type="transmembrane region" description="Helical" evidence="8">
    <location>
        <begin position="1351"/>
        <end position="1381"/>
    </location>
</feature>
<dbReference type="GeneID" id="68098167"/>
<sequence length="1387" mass="147318">MIIPRWKLPKVAGSTCKQTRSSSTSSSSHRYVWTHSSIISFLAVVIMFSLLCVQQVDNTSSSSSSCTIFSAVHASTIKSFQPPQYTVSTVIRGHGMDGYNALTAGVGLVSSVLTLNYQGNYHAVFTDSTTGRVRRLNLGLATPQISTVAGTGLGVLKGELAPLVSPRPGYRSNDTWLQSPKGASYDSKTDVMVVVDSSLHKVFQVNITTGVLTTLVGTGNTTFNDNNFIGNEVNLNAPLSVALSKTRNEMFIADTGNHRILKYMFSTGETTTVGGNGTAGFAGDGNNMVFALFNSPSFILPTSSGVTFVSDTKNHRVRRITASGTITTIAGSAQRGYCGDGGLATFACLNTPLGLGLSPDGSALMIADSLNHVIRQVNLTSGVITTVAGNSTQGFCGDEGNALKACFNTPSGVDYAGNDLIIADQNNKRLRKVSYMTGQPILSTVAGWGSEIPSAQVETPSWSSNLLYPVSVSASNDALVVAEYYANRIRKVSKSNGMVSSIAGTLGEAGFSGEDSDAKLALLNHPSSVAVTMDGSVLVADTNNTRVRMIDSNGMIKTVVGNVTSDGDGASAIRAYLSLPLKVVYHAATDELYLTDSMHHRIRKIDSTGMIQTVAGTGVQGYNGDQLNATSTQLVVPFSIALTPEREIYIADTGNFRIRKVFLNGTTSIIAGGGVSTSEGAKATSTFISVVYDIAYDSKTQTLYYTDGNKHGVRKIDQNGLVWTVAGNGQIGNSGDGGSALLASFNNPLSIALSNSGELYIVDGGARVVRKVLTNGTVVRVAGGGSQAVGRNPVLALNASLDNPTRILLASNGEFYIGDQCNVKKVDTNGYISIVVGTSSDCVYNGDGPVSERTLSSVNGLSFSRSEDELFLSDGADGRIRKISNGSMSTVAGGIGDTGLAVNAKTSPLHVFASSKDRSFYITDVLESSVRKVSVDGTIVTVPGTSQVFLLPNASTKGESRLYPTQTFVNEVTGDLYMTFKYRHVIKKVTRSGVSSIIAGQLDTPGSEGDGSLAIRALLNQPTAIIVSPKGNIYFSDAANHRVRKIDTNGIITTVAGVSMSGGFNGDGLLGLQSLLDTPNGLFLSQESGELLVCDSNNHRVRKLSPFCSSPYTWSPSFESCLQCQDGWIGIDCNIPFCPTSVQQSNTTNSPLGCTNDYQVISEVKTEVVQNLTLINSKNVTFTNFTSVKVSLPPTMLKELVSLGLNETSQVTLLTSLYEPSKNESTKNSNSVEAPVVSAVLTVSLYDSRGQTIPIRNLENPILLHFEDIRFILQERNSLNVSCVYFDDSSNSWKNDGVESVLNSVVQQENNVTLSITCKTYHLTSFAVIDKNFKKATTQTEEPKFSLSQEALIGIIVGSVGGCLVLSAVCLIVVVVIALYMRTRNRK</sequence>
<evidence type="ECO:0000313" key="10">
    <source>
        <dbReference type="EMBL" id="KAG2381920.1"/>
    </source>
</evidence>
<dbReference type="PANTHER" id="PTHR46388:SF2">
    <property type="entry name" value="NHL REPEAT-CONTAINING PROTEIN 2"/>
    <property type="match status" value="1"/>
</dbReference>
<evidence type="ECO:0000256" key="7">
    <source>
        <dbReference type="PROSITE-ProRule" id="PRU00504"/>
    </source>
</evidence>
<dbReference type="PROSITE" id="PS50221">
    <property type="entry name" value="GAIN_B"/>
    <property type="match status" value="1"/>
</dbReference>
<dbReference type="InterPro" id="IPR056822">
    <property type="entry name" value="TEN_NHL"/>
</dbReference>
<protein>
    <recommendedName>
        <fullName evidence="9">GAIN-B domain-containing protein</fullName>
    </recommendedName>
</protein>
<evidence type="ECO:0000256" key="8">
    <source>
        <dbReference type="SAM" id="Phobius"/>
    </source>
</evidence>
<dbReference type="InterPro" id="IPR001258">
    <property type="entry name" value="NHL_repeat"/>
</dbReference>
<dbReference type="SUPFAM" id="SSF63829">
    <property type="entry name" value="Calcium-dependent phosphotriesterase"/>
    <property type="match status" value="1"/>
</dbReference>
<dbReference type="PANTHER" id="PTHR46388">
    <property type="entry name" value="NHL REPEAT-CONTAINING PROTEIN 2"/>
    <property type="match status" value="1"/>
</dbReference>
<evidence type="ECO:0000259" key="9">
    <source>
        <dbReference type="PROSITE" id="PS50221"/>
    </source>
</evidence>
<dbReference type="SUPFAM" id="SSF101898">
    <property type="entry name" value="NHL repeat"/>
    <property type="match status" value="2"/>
</dbReference>
<evidence type="ECO:0000256" key="3">
    <source>
        <dbReference type="ARBA" id="ARBA00022737"/>
    </source>
</evidence>
<feature type="repeat" description="NHL" evidence="7">
    <location>
        <begin position="523"/>
        <end position="553"/>
    </location>
</feature>
<keyword evidence="2 8" id="KW-0812">Transmembrane</keyword>
<dbReference type="InterPro" id="IPR011042">
    <property type="entry name" value="6-blade_b-propeller_TolB-like"/>
</dbReference>
<keyword evidence="6" id="KW-1015">Disulfide bond</keyword>
<evidence type="ECO:0000256" key="6">
    <source>
        <dbReference type="ARBA" id="ARBA00023157"/>
    </source>
</evidence>
<comment type="caution">
    <text evidence="10">The sequence shown here is derived from an EMBL/GenBank/DDBJ whole genome shotgun (WGS) entry which is preliminary data.</text>
</comment>
<keyword evidence="3" id="KW-0677">Repeat</keyword>
<dbReference type="GO" id="GO:0016020">
    <property type="term" value="C:membrane"/>
    <property type="evidence" value="ECO:0007669"/>
    <property type="project" value="UniProtKB-SubCell"/>
</dbReference>
<keyword evidence="11" id="KW-1185">Reference proteome</keyword>
<keyword evidence="5 8" id="KW-0472">Membrane</keyword>
<evidence type="ECO:0000256" key="4">
    <source>
        <dbReference type="ARBA" id="ARBA00022989"/>
    </source>
</evidence>
<dbReference type="Pfam" id="PF25021">
    <property type="entry name" value="TEN_NHL"/>
    <property type="match status" value="2"/>
</dbReference>
<gene>
    <name evidence="10" type="ORF">C9374_005712</name>
</gene>
<dbReference type="Gene3D" id="2.60.220.50">
    <property type="match status" value="1"/>
</dbReference>
<name>A0AA88KJU5_NAELO</name>
<reference evidence="10 11" key="1">
    <citation type="journal article" date="2018" name="BMC Genomics">
        <title>The genome of Naegleria lovaniensis, the basis for a comparative approach to unravel pathogenicity factors of the human pathogenic amoeba N. fowleri.</title>
        <authorList>
            <person name="Liechti N."/>
            <person name="Schurch N."/>
            <person name="Bruggmann R."/>
            <person name="Wittwer M."/>
        </authorList>
    </citation>
    <scope>NUCLEOTIDE SEQUENCE [LARGE SCALE GENOMIC DNA]</scope>
    <source>
        <strain evidence="10 11">ATCC 30569</strain>
    </source>
</reference>
<dbReference type="InterPro" id="IPR057244">
    <property type="entry name" value="GAIN_B"/>
</dbReference>
<proteinExistence type="predicted"/>
<dbReference type="PROSITE" id="PS51125">
    <property type="entry name" value="NHL"/>
    <property type="match status" value="1"/>
</dbReference>
<evidence type="ECO:0000256" key="5">
    <source>
        <dbReference type="ARBA" id="ARBA00023136"/>
    </source>
</evidence>
<dbReference type="SUPFAM" id="SSF63825">
    <property type="entry name" value="YWTD domain"/>
    <property type="match status" value="1"/>
</dbReference>
<evidence type="ECO:0000256" key="1">
    <source>
        <dbReference type="ARBA" id="ARBA00004370"/>
    </source>
</evidence>
<dbReference type="EMBL" id="PYSW02000025">
    <property type="protein sequence ID" value="KAG2381920.1"/>
    <property type="molecule type" value="Genomic_DNA"/>
</dbReference>
<keyword evidence="4 8" id="KW-1133">Transmembrane helix</keyword>
<dbReference type="RefSeq" id="XP_044547599.1">
    <property type="nucleotide sequence ID" value="XM_044695493.1"/>
</dbReference>
<feature type="domain" description="GAIN-B" evidence="9">
    <location>
        <begin position="1160"/>
        <end position="1336"/>
    </location>
</feature>
<comment type="subcellular location">
    <subcellularLocation>
        <location evidence="1">Membrane</location>
    </subcellularLocation>
</comment>
<organism evidence="10 11">
    <name type="scientific">Naegleria lovaniensis</name>
    <name type="common">Amoeba</name>
    <dbReference type="NCBI Taxonomy" id="51637"/>
    <lineage>
        <taxon>Eukaryota</taxon>
        <taxon>Discoba</taxon>
        <taxon>Heterolobosea</taxon>
        <taxon>Tetramitia</taxon>
        <taxon>Eutetramitia</taxon>
        <taxon>Vahlkampfiidae</taxon>
        <taxon>Naegleria</taxon>
    </lineage>
</organism>
<dbReference type="Gene3D" id="2.120.10.30">
    <property type="entry name" value="TolB, C-terminal domain"/>
    <property type="match status" value="7"/>
</dbReference>
<accession>A0AA88KJU5</accession>